<dbReference type="EMBL" id="JAJJMB010010755">
    <property type="protein sequence ID" value="KAI3906628.1"/>
    <property type="molecule type" value="Genomic_DNA"/>
</dbReference>
<dbReference type="Proteomes" id="UP001202328">
    <property type="component" value="Unassembled WGS sequence"/>
</dbReference>
<keyword evidence="4" id="KW-0551">Lipid droplet</keyword>
<comment type="subcellular location">
    <subcellularLocation>
        <location evidence="2">Lipid droplet</location>
    </subcellularLocation>
    <subcellularLocation>
        <location evidence="1">Membrane</location>
        <topology evidence="1">Multi-pass membrane protein</topology>
    </subcellularLocation>
</comment>
<evidence type="ECO:0000313" key="10">
    <source>
        <dbReference type="Proteomes" id="UP001202328"/>
    </source>
</evidence>
<comment type="caution">
    <text evidence="9">The sequence shown here is derived from an EMBL/GenBank/DDBJ whole genome shotgun (WGS) entry which is preliminary data.</text>
</comment>
<dbReference type="GO" id="GO:0016020">
    <property type="term" value="C:membrane"/>
    <property type="evidence" value="ECO:0007669"/>
    <property type="project" value="UniProtKB-SubCell"/>
</dbReference>
<accession>A0AAD4XE73</accession>
<keyword evidence="5 8" id="KW-0812">Transmembrane</keyword>
<feature type="transmembrane region" description="Helical" evidence="8">
    <location>
        <begin position="38"/>
        <end position="62"/>
    </location>
</feature>
<comment type="similarity">
    <text evidence="3">Belongs to the oleosin family.</text>
</comment>
<sequence>MQSDQCNTITATESAPRTIRQGQVTTGFMKLPISGASLLCLTGITLTSVVLGIIIFSSLVIISSPIWVPIATISFSTISMIGFLWVCGLGAALICGLPWMYKYLRGTHPIGSDWVDNASNRITGTAGQMRDFEYFRSKVKDVSPGA</sequence>
<reference evidence="9" key="1">
    <citation type="submission" date="2022-04" db="EMBL/GenBank/DDBJ databases">
        <title>A functionally conserved STORR gene fusion in Papaver species that diverged 16.8 million years ago.</title>
        <authorList>
            <person name="Catania T."/>
        </authorList>
    </citation>
    <scope>NUCLEOTIDE SEQUENCE</scope>
    <source>
        <strain evidence="9">S-188037</strain>
    </source>
</reference>
<evidence type="ECO:0000313" key="9">
    <source>
        <dbReference type="EMBL" id="KAI3906628.1"/>
    </source>
</evidence>
<keyword evidence="7 8" id="KW-0472">Membrane</keyword>
<feature type="transmembrane region" description="Helical" evidence="8">
    <location>
        <begin position="68"/>
        <end position="95"/>
    </location>
</feature>
<evidence type="ECO:0000256" key="5">
    <source>
        <dbReference type="ARBA" id="ARBA00022692"/>
    </source>
</evidence>
<evidence type="ECO:0000256" key="7">
    <source>
        <dbReference type="ARBA" id="ARBA00023136"/>
    </source>
</evidence>
<dbReference type="PANTHER" id="PTHR33203">
    <property type="entry name" value="OLEOSIN"/>
    <property type="match status" value="1"/>
</dbReference>
<dbReference type="GO" id="GO:0012511">
    <property type="term" value="C:monolayer-surrounded lipid storage body"/>
    <property type="evidence" value="ECO:0007669"/>
    <property type="project" value="InterPro"/>
</dbReference>
<dbReference type="GO" id="GO:0048608">
    <property type="term" value="P:reproductive structure development"/>
    <property type="evidence" value="ECO:0007669"/>
    <property type="project" value="UniProtKB-ARBA"/>
</dbReference>
<evidence type="ECO:0008006" key="11">
    <source>
        <dbReference type="Google" id="ProtNLM"/>
    </source>
</evidence>
<evidence type="ECO:0000256" key="6">
    <source>
        <dbReference type="ARBA" id="ARBA00022989"/>
    </source>
</evidence>
<dbReference type="GO" id="GO:0019915">
    <property type="term" value="P:lipid storage"/>
    <property type="evidence" value="ECO:0007669"/>
    <property type="project" value="TreeGrafter"/>
</dbReference>
<dbReference type="PANTHER" id="PTHR33203:SF4">
    <property type="entry name" value="F27J15.22"/>
    <property type="match status" value="1"/>
</dbReference>
<keyword evidence="10" id="KW-1185">Reference proteome</keyword>
<keyword evidence="6 8" id="KW-1133">Transmembrane helix</keyword>
<name>A0AAD4XE73_9MAGN</name>
<dbReference type="Pfam" id="PF01277">
    <property type="entry name" value="Oleosin"/>
    <property type="match status" value="1"/>
</dbReference>
<protein>
    <recommendedName>
        <fullName evidence="11">Oleosin</fullName>
    </recommendedName>
</protein>
<evidence type="ECO:0000256" key="3">
    <source>
        <dbReference type="ARBA" id="ARBA00010858"/>
    </source>
</evidence>
<organism evidence="9 10">
    <name type="scientific">Papaver atlanticum</name>
    <dbReference type="NCBI Taxonomy" id="357466"/>
    <lineage>
        <taxon>Eukaryota</taxon>
        <taxon>Viridiplantae</taxon>
        <taxon>Streptophyta</taxon>
        <taxon>Embryophyta</taxon>
        <taxon>Tracheophyta</taxon>
        <taxon>Spermatophyta</taxon>
        <taxon>Magnoliopsida</taxon>
        <taxon>Ranunculales</taxon>
        <taxon>Papaveraceae</taxon>
        <taxon>Papaveroideae</taxon>
        <taxon>Papaver</taxon>
    </lineage>
</organism>
<evidence type="ECO:0000256" key="4">
    <source>
        <dbReference type="ARBA" id="ARBA00022677"/>
    </source>
</evidence>
<dbReference type="InterPro" id="IPR000136">
    <property type="entry name" value="Oleosin"/>
</dbReference>
<proteinExistence type="inferred from homology"/>
<evidence type="ECO:0000256" key="2">
    <source>
        <dbReference type="ARBA" id="ARBA00004502"/>
    </source>
</evidence>
<gene>
    <name evidence="9" type="ORF">MKW98_009536</name>
</gene>
<dbReference type="GO" id="GO:0009791">
    <property type="term" value="P:post-embryonic development"/>
    <property type="evidence" value="ECO:0007669"/>
    <property type="project" value="UniProtKB-ARBA"/>
</dbReference>
<evidence type="ECO:0000256" key="8">
    <source>
        <dbReference type="SAM" id="Phobius"/>
    </source>
</evidence>
<evidence type="ECO:0000256" key="1">
    <source>
        <dbReference type="ARBA" id="ARBA00004141"/>
    </source>
</evidence>
<dbReference type="AlphaFoldDB" id="A0AAD4XE73"/>